<dbReference type="InterPro" id="IPR009000">
    <property type="entry name" value="Transl_B-barrel_sf"/>
</dbReference>
<evidence type="ECO:0000259" key="7">
    <source>
        <dbReference type="PROSITE" id="PS51722"/>
    </source>
</evidence>
<feature type="domain" description="Tr-type G" evidence="7">
    <location>
        <begin position="252"/>
        <end position="429"/>
    </location>
</feature>
<keyword evidence="8" id="KW-0934">Plastid</keyword>
<keyword evidence="8" id="KW-0150">Chloroplast</keyword>
<dbReference type="FunFam" id="2.40.30.10:FF:000008">
    <property type="entry name" value="Translation initiation factor IF-2"/>
    <property type="match status" value="1"/>
</dbReference>
<dbReference type="EMBL" id="MF101437">
    <property type="protein sequence ID" value="ARW65290.1"/>
    <property type="molecule type" value="Genomic_DNA"/>
</dbReference>
<evidence type="ECO:0000256" key="6">
    <source>
        <dbReference type="ARBA" id="ARBA00044105"/>
    </source>
</evidence>
<keyword evidence="5" id="KW-0342">GTP-binding</keyword>
<dbReference type="InterPro" id="IPR006847">
    <property type="entry name" value="IF2_N"/>
</dbReference>
<dbReference type="CDD" id="cd01887">
    <property type="entry name" value="IF2_eIF5B"/>
    <property type="match status" value="1"/>
</dbReference>
<dbReference type="Pfam" id="PF22042">
    <property type="entry name" value="EF-G_D2"/>
    <property type="match status" value="1"/>
</dbReference>
<dbReference type="InterPro" id="IPR027417">
    <property type="entry name" value="P-loop_NTPase"/>
</dbReference>
<dbReference type="FunFam" id="3.40.50.10050:FF:000001">
    <property type="entry name" value="Translation initiation factor IF-2"/>
    <property type="match status" value="1"/>
</dbReference>
<dbReference type="GO" id="GO:0003743">
    <property type="term" value="F:translation initiation factor activity"/>
    <property type="evidence" value="ECO:0007669"/>
    <property type="project" value="UniProtKB-KW"/>
</dbReference>
<dbReference type="PRINTS" id="PR00315">
    <property type="entry name" value="ELONGATNFCT"/>
</dbReference>
<dbReference type="Gene3D" id="2.40.30.10">
    <property type="entry name" value="Translation factors"/>
    <property type="match status" value="2"/>
</dbReference>
<dbReference type="PROSITE" id="PS51722">
    <property type="entry name" value="G_TR_2"/>
    <property type="match status" value="1"/>
</dbReference>
<name>A0A1Z1MGU4_MELHR</name>
<gene>
    <name evidence="8" type="primary">infB</name>
</gene>
<dbReference type="SUPFAM" id="SSF52156">
    <property type="entry name" value="Initiation factor IF2/eIF5b, domain 3"/>
    <property type="match status" value="1"/>
</dbReference>
<dbReference type="Pfam" id="PF04760">
    <property type="entry name" value="IF2_N"/>
    <property type="match status" value="1"/>
</dbReference>
<dbReference type="InterPro" id="IPR053905">
    <property type="entry name" value="EF-G-like_DII"/>
</dbReference>
<dbReference type="Pfam" id="PF11987">
    <property type="entry name" value="IF-2"/>
    <property type="match status" value="1"/>
</dbReference>
<evidence type="ECO:0000256" key="3">
    <source>
        <dbReference type="ARBA" id="ARBA00022741"/>
    </source>
</evidence>
<dbReference type="GeneID" id="33358404"/>
<dbReference type="InterPro" id="IPR023115">
    <property type="entry name" value="TIF_IF2_dom3"/>
</dbReference>
<dbReference type="PANTHER" id="PTHR43381:SF5">
    <property type="entry name" value="TR-TYPE G DOMAIN-CONTAINING PROTEIN"/>
    <property type="match status" value="1"/>
</dbReference>
<evidence type="ECO:0000256" key="1">
    <source>
        <dbReference type="ARBA" id="ARBA00007733"/>
    </source>
</evidence>
<dbReference type="FunFam" id="3.40.50.300:FF:000019">
    <property type="entry name" value="Translation initiation factor IF-2"/>
    <property type="match status" value="1"/>
</dbReference>
<evidence type="ECO:0000256" key="2">
    <source>
        <dbReference type="ARBA" id="ARBA00022540"/>
    </source>
</evidence>
<evidence type="ECO:0000256" key="4">
    <source>
        <dbReference type="ARBA" id="ARBA00022917"/>
    </source>
</evidence>
<dbReference type="InterPro" id="IPR036925">
    <property type="entry name" value="TIF_IF2_dom3_sf"/>
</dbReference>
<evidence type="ECO:0000256" key="5">
    <source>
        <dbReference type="ARBA" id="ARBA00023134"/>
    </source>
</evidence>
<proteinExistence type="inferred from homology"/>
<dbReference type="SUPFAM" id="SSF52540">
    <property type="entry name" value="P-loop containing nucleoside triphosphate hydrolases"/>
    <property type="match status" value="1"/>
</dbReference>
<comment type="similarity">
    <text evidence="1">Belongs to the TRAFAC class translation factor GTPase superfamily. Classic translation factor GTPase family. IF-2 subfamily.</text>
</comment>
<dbReference type="InterPro" id="IPR005225">
    <property type="entry name" value="Small_GTP-bd"/>
</dbReference>
<organism evidence="8">
    <name type="scientific">Melanothamnus harveyi</name>
    <name type="common">Filamentous red alga</name>
    <name type="synonym">Neosiphonia harveyi</name>
    <dbReference type="NCBI Taxonomy" id="397005"/>
    <lineage>
        <taxon>Eukaryota</taxon>
        <taxon>Rhodophyta</taxon>
        <taxon>Florideophyceae</taxon>
        <taxon>Rhodymeniophycidae</taxon>
        <taxon>Ceramiales</taxon>
        <taxon>Rhodomelaceae</taxon>
        <taxon>Polysiphonioideae</taxon>
        <taxon>Melanothamnus</taxon>
    </lineage>
</organism>
<reference evidence="8" key="1">
    <citation type="journal article" date="2017" name="J. Phycol.">
        <title>Analysis of chloroplast genomes and a supermatrix inform reclassification of the Rhodomelaceae (Rhodophyta).</title>
        <authorList>
            <person name="Diaz-Tapia P."/>
            <person name="Maggs C.A."/>
            <person name="West J.A."/>
            <person name="Verbruggen H."/>
        </authorList>
    </citation>
    <scope>NUCLEOTIDE SEQUENCE</scope>
    <source>
        <strain evidence="8">PD890</strain>
    </source>
</reference>
<dbReference type="SUPFAM" id="SSF50447">
    <property type="entry name" value="Translation proteins"/>
    <property type="match status" value="2"/>
</dbReference>
<keyword evidence="4" id="KW-0648">Protein biosynthesis</keyword>
<dbReference type="RefSeq" id="YP_009396203.1">
    <property type="nucleotide sequence ID" value="NC_035281.1"/>
</dbReference>
<dbReference type="NCBIfam" id="TIGR00231">
    <property type="entry name" value="small_GTP"/>
    <property type="match status" value="1"/>
</dbReference>
<dbReference type="GO" id="GO:0003924">
    <property type="term" value="F:GTPase activity"/>
    <property type="evidence" value="ECO:0007669"/>
    <property type="project" value="InterPro"/>
</dbReference>
<dbReference type="PANTHER" id="PTHR43381">
    <property type="entry name" value="TRANSLATION INITIATION FACTOR IF-2-RELATED"/>
    <property type="match status" value="1"/>
</dbReference>
<protein>
    <recommendedName>
        <fullName evidence="6">Translation initiation factor IF-2, chloroplastic</fullName>
    </recommendedName>
</protein>
<dbReference type="NCBIfam" id="TIGR00487">
    <property type="entry name" value="IF-2"/>
    <property type="match status" value="1"/>
</dbReference>
<keyword evidence="3" id="KW-0547">Nucleotide-binding</keyword>
<dbReference type="Gene3D" id="3.40.50.10050">
    <property type="entry name" value="Translation initiation factor IF- 2, domain 3"/>
    <property type="match status" value="1"/>
</dbReference>
<dbReference type="GO" id="GO:0005737">
    <property type="term" value="C:cytoplasm"/>
    <property type="evidence" value="ECO:0007669"/>
    <property type="project" value="TreeGrafter"/>
</dbReference>
<dbReference type="InterPro" id="IPR000795">
    <property type="entry name" value="T_Tr_GTP-bd_dom"/>
</dbReference>
<dbReference type="CDD" id="cd03692">
    <property type="entry name" value="mtIF2_IVc"/>
    <property type="match status" value="1"/>
</dbReference>
<dbReference type="InterPro" id="IPR015760">
    <property type="entry name" value="TIF_IF2"/>
</dbReference>
<keyword evidence="2 8" id="KW-0396">Initiation factor</keyword>
<dbReference type="InterPro" id="IPR000178">
    <property type="entry name" value="TF_IF2_bacterial-like"/>
</dbReference>
<dbReference type="Gene3D" id="3.40.50.300">
    <property type="entry name" value="P-loop containing nucleotide triphosphate hydrolases"/>
    <property type="match status" value="1"/>
</dbReference>
<evidence type="ECO:0000313" key="8">
    <source>
        <dbReference type="EMBL" id="ARW65290.1"/>
    </source>
</evidence>
<sequence>MNILTLVFNRFEYKKLSFCCNHREYYDDILFLKSPKILKPVISDSHFPISVNDIIDNNNTKVLVSGKFDKKSKSSVISNDKDPIKIKKGKSKVNKNKHKVENYNVDKINTSDEDLFNNSPINKSSLKLRKSLLKDRKSKNKTSNTHNFTLNDLQVSNLNNLDSSYQLPKNILIDNALSVKDLSLQINVPEAEIIKYLFLTKGIPVTVNQILDIEICFDVVKHYGFNLLKSDPILLSSDTYKINNKKSSNSVERFPVITILGHVDHGKTTLLDCILKTSLVRNEQGGITQAIAGYEILSLHQSKEYKLTFLDTPGHESFQAMRVRGAKITDIVLLVIAIDDGLKPQTLESIRYIHEMSLSCIVVVTKADKSLDNLQRIQESLAQNNLLCEELGGEIVIVPVSALTGYNIDLLISKICSLAKSKKLYADPKEFASGSILDASLNQKQGPLATLIIRNGTLKLGDIVTSENLLGKVKNIVNYDGLKVKSIGPSSIAKVLCFSSLPRVGSCFYCFNNEKAAKKHIKKFVDTPSDNKSLQLLNSRIGFDNKFSRKQLNLIIKTDTQGSLEAIVNLFSTIPQSKVQINFIAASFGNITSSDLDLSVTSRSPILAFNVVILPQINNLIKRRQIDFKVFNVIYDIFDYVQNLMLDLVDTEYTNLPIGNAIVQSVFKNNKGNVAGCTVSSGRLKSSSYLKVYRNTKMIYEGFVVSLKFMKNDVEEVLSPSECGLMSDFHEWNQSDLIEVYEMVAKEKAL</sequence>
<accession>A0A1Z1MGU4</accession>
<geneLocation type="chloroplast" evidence="8"/>
<dbReference type="Pfam" id="PF00009">
    <property type="entry name" value="GTP_EFTU"/>
    <property type="match status" value="1"/>
</dbReference>
<dbReference type="AlphaFoldDB" id="A0A1Z1MGU4"/>
<dbReference type="GO" id="GO:0005525">
    <property type="term" value="F:GTP binding"/>
    <property type="evidence" value="ECO:0007669"/>
    <property type="project" value="UniProtKB-KW"/>
</dbReference>